<feature type="binding site" evidence="12 17">
    <location>
        <position position="410"/>
    </location>
    <ligand>
        <name>Zn(2+)</name>
        <dbReference type="ChEBI" id="CHEBI:29105"/>
    </ligand>
</feature>
<evidence type="ECO:0000256" key="10">
    <source>
        <dbReference type="ARBA" id="ARBA00023102"/>
    </source>
</evidence>
<dbReference type="PIRSF" id="PIRSF000099">
    <property type="entry name" value="Histidinol_dh"/>
    <property type="match status" value="1"/>
</dbReference>
<dbReference type="FunFam" id="3.40.50.1980:FF:000001">
    <property type="entry name" value="Histidinol dehydrogenase"/>
    <property type="match status" value="1"/>
</dbReference>
<gene>
    <name evidence="12" type="primary">hisD</name>
    <name evidence="19" type="ORF">HNP25_001770</name>
</gene>
<organism evidence="19 20">
    <name type="scientific">Arcicella rosea</name>
    <dbReference type="NCBI Taxonomy" id="502909"/>
    <lineage>
        <taxon>Bacteria</taxon>
        <taxon>Pseudomonadati</taxon>
        <taxon>Bacteroidota</taxon>
        <taxon>Cytophagia</taxon>
        <taxon>Cytophagales</taxon>
        <taxon>Flectobacillaceae</taxon>
        <taxon>Arcicella</taxon>
    </lineage>
</organism>
<feature type="binding site" evidence="12 17">
    <location>
        <position position="351"/>
    </location>
    <ligand>
        <name>Zn(2+)</name>
        <dbReference type="ChEBI" id="CHEBI:29105"/>
    </ligand>
</feature>
<feature type="binding site" evidence="12 16">
    <location>
        <position position="351"/>
    </location>
    <ligand>
        <name>substrate</name>
    </ligand>
</feature>
<feature type="binding site" evidence="12 16">
    <location>
        <position position="410"/>
    </location>
    <ligand>
        <name>substrate</name>
    </ligand>
</feature>
<evidence type="ECO:0000256" key="15">
    <source>
        <dbReference type="PIRSR" id="PIRSR000099-2"/>
    </source>
</evidence>
<keyword evidence="8 12" id="KW-0560">Oxidoreductase</keyword>
<dbReference type="Pfam" id="PF00815">
    <property type="entry name" value="Histidinol_dh"/>
    <property type="match status" value="1"/>
</dbReference>
<dbReference type="NCBIfam" id="TIGR00069">
    <property type="entry name" value="hisD"/>
    <property type="match status" value="1"/>
</dbReference>
<feature type="binding site" evidence="12 16">
    <location>
        <position position="228"/>
    </location>
    <ligand>
        <name>substrate</name>
    </ligand>
</feature>
<dbReference type="SUPFAM" id="SSF53720">
    <property type="entry name" value="ALDH-like"/>
    <property type="match status" value="1"/>
</dbReference>
<evidence type="ECO:0000256" key="16">
    <source>
        <dbReference type="PIRSR" id="PIRSR000099-3"/>
    </source>
</evidence>
<accession>A0A841ER21</accession>
<keyword evidence="5 12" id="KW-0028">Amino-acid biosynthesis</keyword>
<evidence type="ECO:0000256" key="18">
    <source>
        <dbReference type="RuleBase" id="RU004175"/>
    </source>
</evidence>
<feature type="binding site" evidence="12 17">
    <location>
        <position position="250"/>
    </location>
    <ligand>
        <name>Zn(2+)</name>
        <dbReference type="ChEBI" id="CHEBI:29105"/>
    </ligand>
</feature>
<evidence type="ECO:0000256" key="9">
    <source>
        <dbReference type="ARBA" id="ARBA00023027"/>
    </source>
</evidence>
<dbReference type="CDD" id="cd06572">
    <property type="entry name" value="Histidinol_dh"/>
    <property type="match status" value="1"/>
</dbReference>
<evidence type="ECO:0000313" key="20">
    <source>
        <dbReference type="Proteomes" id="UP000524404"/>
    </source>
</evidence>
<dbReference type="GO" id="GO:0000105">
    <property type="term" value="P:L-histidine biosynthetic process"/>
    <property type="evidence" value="ECO:0007669"/>
    <property type="project" value="UniProtKB-UniRule"/>
</dbReference>
<dbReference type="InterPro" id="IPR001692">
    <property type="entry name" value="Histidinol_DH_CS"/>
</dbReference>
<dbReference type="InterPro" id="IPR022695">
    <property type="entry name" value="Histidinol_DH_monofunct"/>
</dbReference>
<feature type="active site" description="Proton acceptor" evidence="12 14">
    <location>
        <position position="318"/>
    </location>
</feature>
<evidence type="ECO:0000256" key="13">
    <source>
        <dbReference type="PIRNR" id="PIRNR000099"/>
    </source>
</evidence>
<comment type="function">
    <text evidence="1 12">Catalyzes the sequential NAD-dependent oxidations of L-histidinol to L-histidinaldehyde and then to L-histidine.</text>
</comment>
<evidence type="ECO:0000256" key="17">
    <source>
        <dbReference type="PIRSR" id="PIRSR000099-4"/>
    </source>
</evidence>
<dbReference type="Proteomes" id="UP000524404">
    <property type="component" value="Unassembled WGS sequence"/>
</dbReference>
<comment type="catalytic activity">
    <reaction evidence="11 12">
        <text>L-histidinol + 2 NAD(+) + H2O = L-histidine + 2 NADH + 3 H(+)</text>
        <dbReference type="Rhea" id="RHEA:20641"/>
        <dbReference type="ChEBI" id="CHEBI:15377"/>
        <dbReference type="ChEBI" id="CHEBI:15378"/>
        <dbReference type="ChEBI" id="CHEBI:57540"/>
        <dbReference type="ChEBI" id="CHEBI:57595"/>
        <dbReference type="ChEBI" id="CHEBI:57699"/>
        <dbReference type="ChEBI" id="CHEBI:57945"/>
        <dbReference type="EC" id="1.1.1.23"/>
    </reaction>
</comment>
<evidence type="ECO:0000256" key="7">
    <source>
        <dbReference type="ARBA" id="ARBA00022833"/>
    </source>
</evidence>
<evidence type="ECO:0000313" key="19">
    <source>
        <dbReference type="EMBL" id="MBB6003118.1"/>
    </source>
</evidence>
<feature type="binding site" evidence="12 16">
    <location>
        <position position="250"/>
    </location>
    <ligand>
        <name>substrate</name>
    </ligand>
</feature>
<evidence type="ECO:0000256" key="14">
    <source>
        <dbReference type="PIRSR" id="PIRSR000099-1"/>
    </source>
</evidence>
<evidence type="ECO:0000256" key="12">
    <source>
        <dbReference type="HAMAP-Rule" id="MF_01024"/>
    </source>
</evidence>
<dbReference type="Gene3D" id="3.40.50.1980">
    <property type="entry name" value="Nitrogenase molybdenum iron protein domain"/>
    <property type="match status" value="2"/>
</dbReference>
<feature type="binding site" evidence="12 16">
    <location>
        <position position="405"/>
    </location>
    <ligand>
        <name>substrate</name>
    </ligand>
</feature>
<protein>
    <recommendedName>
        <fullName evidence="4 12">Histidinol dehydrogenase</fullName>
        <shortName evidence="12">HDH</shortName>
        <ecNumber evidence="4 12">1.1.1.23</ecNumber>
    </recommendedName>
</protein>
<feature type="binding site" evidence="12 16">
    <location>
        <position position="253"/>
    </location>
    <ligand>
        <name>substrate</name>
    </ligand>
</feature>
<dbReference type="GO" id="GO:0005829">
    <property type="term" value="C:cytosol"/>
    <property type="evidence" value="ECO:0007669"/>
    <property type="project" value="TreeGrafter"/>
</dbReference>
<dbReference type="GO" id="GO:0004399">
    <property type="term" value="F:histidinol dehydrogenase activity"/>
    <property type="evidence" value="ECO:0007669"/>
    <property type="project" value="UniProtKB-UniRule"/>
</dbReference>
<dbReference type="UniPathway" id="UPA00031">
    <property type="reaction ID" value="UER00014"/>
</dbReference>
<dbReference type="PANTHER" id="PTHR21256:SF2">
    <property type="entry name" value="HISTIDINE BIOSYNTHESIS TRIFUNCTIONAL PROTEIN"/>
    <property type="match status" value="1"/>
</dbReference>
<keyword evidence="20" id="KW-1185">Reference proteome</keyword>
<name>A0A841ER21_9BACT</name>
<evidence type="ECO:0000256" key="4">
    <source>
        <dbReference type="ARBA" id="ARBA00012965"/>
    </source>
</evidence>
<dbReference type="AlphaFoldDB" id="A0A841ER21"/>
<evidence type="ECO:0000256" key="1">
    <source>
        <dbReference type="ARBA" id="ARBA00003850"/>
    </source>
</evidence>
<comment type="cofactor">
    <cofactor evidence="12 17">
        <name>Zn(2+)</name>
        <dbReference type="ChEBI" id="CHEBI:29105"/>
    </cofactor>
    <text evidence="12 17">Binds 1 zinc ion per subunit.</text>
</comment>
<dbReference type="GO" id="GO:0008270">
    <property type="term" value="F:zinc ion binding"/>
    <property type="evidence" value="ECO:0007669"/>
    <property type="project" value="UniProtKB-UniRule"/>
</dbReference>
<dbReference type="PRINTS" id="PR00083">
    <property type="entry name" value="HOLDHDRGNASE"/>
</dbReference>
<keyword evidence="6 12" id="KW-0479">Metal-binding</keyword>
<comment type="pathway">
    <text evidence="2 12">Amino-acid biosynthesis; L-histidine biosynthesis; L-histidine from 5-phospho-alpha-D-ribose 1-diphosphate: step 9/9.</text>
</comment>
<evidence type="ECO:0000256" key="8">
    <source>
        <dbReference type="ARBA" id="ARBA00023002"/>
    </source>
</evidence>
<feature type="binding site" evidence="12 15">
    <location>
        <position position="124"/>
    </location>
    <ligand>
        <name>NAD(+)</name>
        <dbReference type="ChEBI" id="CHEBI:57540"/>
    </ligand>
</feature>
<proteinExistence type="inferred from homology"/>
<evidence type="ECO:0000256" key="5">
    <source>
        <dbReference type="ARBA" id="ARBA00022605"/>
    </source>
</evidence>
<dbReference type="PANTHER" id="PTHR21256">
    <property type="entry name" value="HISTIDINOL DEHYDROGENASE HDH"/>
    <property type="match status" value="1"/>
</dbReference>
<evidence type="ECO:0000256" key="11">
    <source>
        <dbReference type="ARBA" id="ARBA00049489"/>
    </source>
</evidence>
<dbReference type="InterPro" id="IPR012131">
    <property type="entry name" value="Hstdl_DH"/>
</dbReference>
<dbReference type="FunFam" id="3.40.50.1980:FF:000002">
    <property type="entry name" value="Histidinol dehydrogenase, chloroplastic"/>
    <property type="match status" value="1"/>
</dbReference>
<evidence type="ECO:0000256" key="3">
    <source>
        <dbReference type="ARBA" id="ARBA00010178"/>
    </source>
</evidence>
<feature type="binding site" evidence="12 15">
    <location>
        <position position="181"/>
    </location>
    <ligand>
        <name>NAD(+)</name>
        <dbReference type="ChEBI" id="CHEBI:57540"/>
    </ligand>
</feature>
<dbReference type="GO" id="GO:0051287">
    <property type="term" value="F:NAD binding"/>
    <property type="evidence" value="ECO:0007669"/>
    <property type="project" value="InterPro"/>
</dbReference>
<dbReference type="EMBL" id="JACHKT010000010">
    <property type="protein sequence ID" value="MBB6003118.1"/>
    <property type="molecule type" value="Genomic_DNA"/>
</dbReference>
<sequence length="418" mass="45200">MKIIKYPKQSDYKALLTRPTQDIAVIEQRVAPILYRVKTEGDIALRDFALSFDKVHLESIEMPSTAIEEAASLLSEDLKQAIHQAYKNIHKFHEAQKSTPEKIETMSGVTCWRKTVGIDKVGVYIPGGTAPLFSTVLMLGIPAQIAGCREVVLCTPSNHPAILYAASLCGITKIYRIGGAQAIAAMAYGTETVPQVYKIFGPGNQYVTAAKMLVNKEGIAIDMPAGPSEVAVYADDSANPAFVAADLLSQAEHGVDSQVLLVSTSEKMIEAVNEELETQLAVLPRAEFASKALENSQAILVENQQIALALLNDYAAEHLILSIENAEEVSEKIYQAGSIFLGNYTPESAGDYASGTNHTLPTNGYARAYSGVSLDSFVKKITVQHITKEGIQNLGKTIIEMAEAESLDAHANAVKIRM</sequence>
<dbReference type="RefSeq" id="WP_184133364.1">
    <property type="nucleotide sequence ID" value="NZ_JACHKT010000010.1"/>
</dbReference>
<dbReference type="Gene3D" id="1.20.5.1300">
    <property type="match status" value="1"/>
</dbReference>
<dbReference type="HAMAP" id="MF_01024">
    <property type="entry name" value="HisD"/>
    <property type="match status" value="1"/>
</dbReference>
<evidence type="ECO:0000256" key="6">
    <source>
        <dbReference type="ARBA" id="ARBA00022723"/>
    </source>
</evidence>
<evidence type="ECO:0000256" key="2">
    <source>
        <dbReference type="ARBA" id="ARBA00004940"/>
    </source>
</evidence>
<comment type="caution">
    <text evidence="19">The sequence shown here is derived from an EMBL/GenBank/DDBJ whole genome shotgun (WGS) entry which is preliminary data.</text>
</comment>
<keyword evidence="10 12" id="KW-0368">Histidine biosynthesis</keyword>
<dbReference type="InterPro" id="IPR016161">
    <property type="entry name" value="Ald_DH/histidinol_DH"/>
</dbReference>
<keyword evidence="7 12" id="KW-0862">Zinc</keyword>
<feature type="active site" description="Proton acceptor" evidence="12 14">
    <location>
        <position position="317"/>
    </location>
</feature>
<dbReference type="FunFam" id="1.20.5.1300:FF:000002">
    <property type="entry name" value="Histidinol dehydrogenase, chloroplastic"/>
    <property type="match status" value="1"/>
</dbReference>
<feature type="binding site" evidence="12 16">
    <location>
        <position position="318"/>
    </location>
    <ligand>
        <name>substrate</name>
    </ligand>
</feature>
<feature type="binding site" evidence="12 17">
    <location>
        <position position="253"/>
    </location>
    <ligand>
        <name>Zn(2+)</name>
        <dbReference type="ChEBI" id="CHEBI:29105"/>
    </ligand>
</feature>
<dbReference type="EC" id="1.1.1.23" evidence="4 12"/>
<feature type="binding site" evidence="12 15">
    <location>
        <position position="204"/>
    </location>
    <ligand>
        <name>NAD(+)</name>
        <dbReference type="ChEBI" id="CHEBI:57540"/>
    </ligand>
</feature>
<comment type="similarity">
    <text evidence="3 12 13 18">Belongs to the histidinol dehydrogenase family.</text>
</comment>
<keyword evidence="9 12" id="KW-0520">NAD</keyword>
<reference evidence="19 20" key="1">
    <citation type="submission" date="2020-08" db="EMBL/GenBank/DDBJ databases">
        <title>Functional genomics of gut bacteria from endangered species of beetles.</title>
        <authorList>
            <person name="Carlos-Shanley C."/>
        </authorList>
    </citation>
    <scope>NUCLEOTIDE SEQUENCE [LARGE SCALE GENOMIC DNA]</scope>
    <source>
        <strain evidence="19 20">S00070</strain>
    </source>
</reference>
<dbReference type="PROSITE" id="PS00611">
    <property type="entry name" value="HISOL_DEHYDROGENASE"/>
    <property type="match status" value="1"/>
</dbReference>